<evidence type="ECO:0000259" key="1">
    <source>
        <dbReference type="Pfam" id="PF01636"/>
    </source>
</evidence>
<dbReference type="InterPro" id="IPR011009">
    <property type="entry name" value="Kinase-like_dom_sf"/>
</dbReference>
<comment type="caution">
    <text evidence="2">The sequence shown here is derived from an EMBL/GenBank/DDBJ whole genome shotgun (WGS) entry which is preliminary data.</text>
</comment>
<reference evidence="2 3" key="1">
    <citation type="submission" date="2023-07" db="EMBL/GenBank/DDBJ databases">
        <title>Sequencing the genomes of 1000 actinobacteria strains.</title>
        <authorList>
            <person name="Klenk H.-P."/>
        </authorList>
    </citation>
    <scope>NUCLEOTIDE SEQUENCE [LARGE SCALE GENOMIC DNA]</scope>
    <source>
        <strain evidence="2 3">DSM 44388</strain>
    </source>
</reference>
<dbReference type="CDD" id="cd05155">
    <property type="entry name" value="APH_ChoK_like_1"/>
    <property type="match status" value="1"/>
</dbReference>
<dbReference type="Pfam" id="PF01636">
    <property type="entry name" value="APH"/>
    <property type="match status" value="1"/>
</dbReference>
<dbReference type="GO" id="GO:0016301">
    <property type="term" value="F:kinase activity"/>
    <property type="evidence" value="ECO:0007669"/>
    <property type="project" value="UniProtKB-KW"/>
</dbReference>
<proteinExistence type="predicted"/>
<dbReference type="InterPro" id="IPR051678">
    <property type="entry name" value="AGP_Transferase"/>
</dbReference>
<feature type="domain" description="Aminoglycoside phosphotransferase" evidence="1">
    <location>
        <begin position="32"/>
        <end position="251"/>
    </location>
</feature>
<dbReference type="InterPro" id="IPR002575">
    <property type="entry name" value="Aminoglycoside_PTrfase"/>
</dbReference>
<sequence>MARMPAADVEITTDDIRQLLAEQHPDLAHEPITVLANGWDNVMARIGDGLVARLPRREQAAALVHAEQTWLPELAPRLPLPIPVPVRTGVPTPGYPYPWSLTPWLPGSPAVTATGEFTEADSHRVATELAAFLGALHRPAPTQAPRNPFRGVDLPARRPLDERNAASAGASAGFLMELIDRGTAAEPWAHEPVWLHGDLHPANLLITGRGIGAVIDFGDLTAGDPATDLAVAWMLLPAPARARFWAEYAHRAPLSGKSLEIRARAWAAAFALVFLAHSADNPQMAAIGAATAAALGSE</sequence>
<dbReference type="SUPFAM" id="SSF56112">
    <property type="entry name" value="Protein kinase-like (PK-like)"/>
    <property type="match status" value="1"/>
</dbReference>
<dbReference type="Gene3D" id="3.90.1200.10">
    <property type="match status" value="1"/>
</dbReference>
<evidence type="ECO:0000313" key="3">
    <source>
        <dbReference type="Proteomes" id="UP001235712"/>
    </source>
</evidence>
<keyword evidence="2" id="KW-0418">Kinase</keyword>
<name>A0ABT9PEV4_9ACTN</name>
<dbReference type="PANTHER" id="PTHR21310:SF42">
    <property type="entry name" value="BIFUNCTIONAL AAC_APH"/>
    <property type="match status" value="1"/>
</dbReference>
<gene>
    <name evidence="2" type="ORF">J2S57_006983</name>
</gene>
<keyword evidence="2" id="KW-0808">Transferase</keyword>
<evidence type="ECO:0000313" key="2">
    <source>
        <dbReference type="EMBL" id="MDP9831234.1"/>
    </source>
</evidence>
<dbReference type="EMBL" id="JAUSQZ010000001">
    <property type="protein sequence ID" value="MDP9831234.1"/>
    <property type="molecule type" value="Genomic_DNA"/>
</dbReference>
<keyword evidence="3" id="KW-1185">Reference proteome</keyword>
<dbReference type="Gene3D" id="3.30.200.20">
    <property type="entry name" value="Phosphorylase Kinase, domain 1"/>
    <property type="match status" value="1"/>
</dbReference>
<organism evidence="2 3">
    <name type="scientific">Kineosporia succinea</name>
    <dbReference type="NCBI Taxonomy" id="84632"/>
    <lineage>
        <taxon>Bacteria</taxon>
        <taxon>Bacillati</taxon>
        <taxon>Actinomycetota</taxon>
        <taxon>Actinomycetes</taxon>
        <taxon>Kineosporiales</taxon>
        <taxon>Kineosporiaceae</taxon>
        <taxon>Kineosporia</taxon>
    </lineage>
</organism>
<protein>
    <submittedName>
        <fullName evidence="2">Aminoglycoside phosphotransferase (APT) family kinase protein</fullName>
    </submittedName>
</protein>
<dbReference type="Proteomes" id="UP001235712">
    <property type="component" value="Unassembled WGS sequence"/>
</dbReference>
<dbReference type="RefSeq" id="WP_307250804.1">
    <property type="nucleotide sequence ID" value="NZ_JAUSQZ010000001.1"/>
</dbReference>
<accession>A0ABT9PEV4</accession>
<dbReference type="PANTHER" id="PTHR21310">
    <property type="entry name" value="AMINOGLYCOSIDE PHOSPHOTRANSFERASE-RELATED-RELATED"/>
    <property type="match status" value="1"/>
</dbReference>